<dbReference type="PANTHER" id="PTHR42935">
    <property type="entry name" value="SLR0930 PROTEIN"/>
    <property type="match status" value="1"/>
</dbReference>
<dbReference type="SMART" id="SM00382">
    <property type="entry name" value="AAA"/>
    <property type="match status" value="1"/>
</dbReference>
<dbReference type="InterPro" id="IPR008533">
    <property type="entry name" value="DUF815"/>
</dbReference>
<evidence type="ECO:0000313" key="2">
    <source>
        <dbReference type="EMBL" id="OUM21390.1"/>
    </source>
</evidence>
<dbReference type="CDD" id="cd00009">
    <property type="entry name" value="AAA"/>
    <property type="match status" value="1"/>
</dbReference>
<comment type="caution">
    <text evidence="2">The sequence shown here is derived from an EMBL/GenBank/DDBJ whole genome shotgun (WGS) entry which is preliminary data.</text>
</comment>
<name>A0A252F6V5_9FIRM</name>
<proteinExistence type="predicted"/>
<dbReference type="InterPro" id="IPR003593">
    <property type="entry name" value="AAA+_ATPase"/>
</dbReference>
<dbReference type="SUPFAM" id="SSF52540">
    <property type="entry name" value="P-loop containing nucleoside triphosphate hydrolases"/>
    <property type="match status" value="1"/>
</dbReference>
<dbReference type="InterPro" id="IPR027417">
    <property type="entry name" value="P-loop_NTPase"/>
</dbReference>
<dbReference type="Gene3D" id="3.40.50.300">
    <property type="entry name" value="P-loop containing nucleotide triphosphate hydrolases"/>
    <property type="match status" value="1"/>
</dbReference>
<dbReference type="EMBL" id="NHOC01000002">
    <property type="protein sequence ID" value="OUM21390.1"/>
    <property type="molecule type" value="Genomic_DNA"/>
</dbReference>
<evidence type="ECO:0000313" key="3">
    <source>
        <dbReference type="Proteomes" id="UP000194903"/>
    </source>
</evidence>
<dbReference type="Pfam" id="PF05673">
    <property type="entry name" value="DUF815"/>
    <property type="match status" value="1"/>
</dbReference>
<feature type="domain" description="AAA+ ATPase" evidence="1">
    <location>
        <begin position="205"/>
        <end position="346"/>
    </location>
</feature>
<keyword evidence="3" id="KW-1185">Reference proteome</keyword>
<accession>A0A252F6V5</accession>
<dbReference type="Proteomes" id="UP000194903">
    <property type="component" value="Unassembled WGS sequence"/>
</dbReference>
<dbReference type="AlphaFoldDB" id="A0A252F6V5"/>
<protein>
    <recommendedName>
        <fullName evidence="1">AAA+ ATPase domain-containing protein</fullName>
    </recommendedName>
</protein>
<evidence type="ECO:0000259" key="1">
    <source>
        <dbReference type="SMART" id="SM00382"/>
    </source>
</evidence>
<dbReference type="OrthoDB" id="9812140at2"/>
<sequence length="409" mass="45546">MLTSSSLRLRTEAMTILGGLRSTDVFSVYADALSALDDSPAAFCRSYARLCQFHYTHGDLGKLFAREIHYDTNVLTQSVDKPVSDDVRAAADFDLYTINSLISLSGSDFLDFARKAYRSCADLFDALPGFSAGTPLPFGNCEGLLQMYRKKGSGYFARANAFTIIDGMPQPIANPDPIRLSDLKGYAVQKKAIRDNTLSLLAGKNANNILLYGDKGCGKSSTVKAIANEYADRGLKIIEMPMDQIKQFPAICSMIERSPFTFILFLDDLSFTAEDERFVALKAFIEGGVAGKPHNMAIYATSNRRHIIRENFSDRNGDDVHVRDAMQSASSLSDRFGIEITFSNPVKNEYLYIVDRLAEDYGLDLPEERLHLLAERFAIRKNGRSPRTARQFITHQLALENGDKETEEN</sequence>
<dbReference type="PANTHER" id="PTHR42935:SF1">
    <property type="entry name" value="SLR0930 PROTEIN"/>
    <property type="match status" value="1"/>
</dbReference>
<dbReference type="RefSeq" id="WP_087017280.1">
    <property type="nucleotide sequence ID" value="NZ_CP178353.1"/>
</dbReference>
<gene>
    <name evidence="2" type="ORF">CBW42_02120</name>
</gene>
<organism evidence="2 3">
    <name type="scientific">Butyricicoccus porcorum</name>
    <dbReference type="NCBI Taxonomy" id="1945634"/>
    <lineage>
        <taxon>Bacteria</taxon>
        <taxon>Bacillati</taxon>
        <taxon>Bacillota</taxon>
        <taxon>Clostridia</taxon>
        <taxon>Eubacteriales</taxon>
        <taxon>Butyricicoccaceae</taxon>
        <taxon>Butyricicoccus</taxon>
    </lineage>
</organism>
<reference evidence="2 3" key="1">
    <citation type="submission" date="2017-05" db="EMBL/GenBank/DDBJ databases">
        <title>Butyricicoccus porcorum sp. nov. a butyrate-producing bacterium from the swine intestinal tract.</title>
        <authorList>
            <person name="Trachsel J."/>
            <person name="Humphrey S."/>
            <person name="Allen H.K."/>
        </authorList>
    </citation>
    <scope>NUCLEOTIDE SEQUENCE [LARGE SCALE GENOMIC DNA]</scope>
    <source>
        <strain evidence="2">BB10</strain>
    </source>
</reference>